<dbReference type="InterPro" id="IPR003837">
    <property type="entry name" value="GatC"/>
</dbReference>
<dbReference type="PANTHER" id="PTHR15004">
    <property type="entry name" value="GLUTAMYL-TRNA(GLN) AMIDOTRANSFERASE SUBUNIT C, MITOCHONDRIAL"/>
    <property type="match status" value="1"/>
</dbReference>
<dbReference type="AlphaFoldDB" id="A0A1G2NF20"/>
<dbReference type="GO" id="GO:0070681">
    <property type="term" value="P:glutaminyl-tRNAGln biosynthesis via transamidation"/>
    <property type="evidence" value="ECO:0007669"/>
    <property type="project" value="TreeGrafter"/>
</dbReference>
<sequence length="93" mass="10602">MIKKEDIKKLAELARIEVNEKETKSLAKDIEAILEYVKQVRDVSVQDTVRKDDALVNVFREDANSHESGIYTDALLSAVPERDGQYVKVKKIL</sequence>
<proteinExistence type="predicted"/>
<evidence type="ECO:0000313" key="1">
    <source>
        <dbReference type="EMBL" id="OHA34680.1"/>
    </source>
</evidence>
<gene>
    <name evidence="1" type="ORF">A2938_00325</name>
</gene>
<dbReference type="SUPFAM" id="SSF141000">
    <property type="entry name" value="Glu-tRNAGln amidotransferase C subunit"/>
    <property type="match status" value="1"/>
</dbReference>
<dbReference type="GO" id="GO:0006450">
    <property type="term" value="P:regulation of translational fidelity"/>
    <property type="evidence" value="ECO:0007669"/>
    <property type="project" value="InterPro"/>
</dbReference>
<dbReference type="Gene3D" id="1.10.20.60">
    <property type="entry name" value="Glu-tRNAGln amidotransferase C subunit, N-terminal domain"/>
    <property type="match status" value="1"/>
</dbReference>
<comment type="caution">
    <text evidence="1">The sequence shown here is derived from an EMBL/GenBank/DDBJ whole genome shotgun (WGS) entry which is preliminary data.</text>
</comment>
<dbReference type="Proteomes" id="UP000177797">
    <property type="component" value="Unassembled WGS sequence"/>
</dbReference>
<dbReference type="GO" id="GO:0030956">
    <property type="term" value="C:glutamyl-tRNA(Gln) amidotransferase complex"/>
    <property type="evidence" value="ECO:0007669"/>
    <property type="project" value="TreeGrafter"/>
</dbReference>
<evidence type="ECO:0000313" key="2">
    <source>
        <dbReference type="Proteomes" id="UP000177797"/>
    </source>
</evidence>
<reference evidence="1 2" key="1">
    <citation type="journal article" date="2016" name="Nat. Commun.">
        <title>Thousands of microbial genomes shed light on interconnected biogeochemical processes in an aquifer system.</title>
        <authorList>
            <person name="Anantharaman K."/>
            <person name="Brown C.T."/>
            <person name="Hug L.A."/>
            <person name="Sharon I."/>
            <person name="Castelle C.J."/>
            <person name="Probst A.J."/>
            <person name="Thomas B.C."/>
            <person name="Singh A."/>
            <person name="Wilkins M.J."/>
            <person name="Karaoz U."/>
            <person name="Brodie E.L."/>
            <person name="Williams K.H."/>
            <person name="Hubbard S.S."/>
            <person name="Banfield J.F."/>
        </authorList>
    </citation>
    <scope>NUCLEOTIDE SEQUENCE [LARGE SCALE GENOMIC DNA]</scope>
</reference>
<dbReference type="NCBIfam" id="TIGR00135">
    <property type="entry name" value="gatC"/>
    <property type="match status" value="1"/>
</dbReference>
<protein>
    <recommendedName>
        <fullName evidence="3">Aspartyl/glutamyl-tRNA(Asn/Gln) amidotransferase subunit C</fullName>
    </recommendedName>
</protein>
<dbReference type="InterPro" id="IPR036113">
    <property type="entry name" value="Asp/Glu-ADT_sf_sub_c"/>
</dbReference>
<dbReference type="EMBL" id="MHSA01000010">
    <property type="protein sequence ID" value="OHA34680.1"/>
    <property type="molecule type" value="Genomic_DNA"/>
</dbReference>
<evidence type="ECO:0008006" key="3">
    <source>
        <dbReference type="Google" id="ProtNLM"/>
    </source>
</evidence>
<dbReference type="PANTHER" id="PTHR15004:SF0">
    <property type="entry name" value="GLUTAMYL-TRNA(GLN) AMIDOTRANSFERASE SUBUNIT C, MITOCHONDRIAL"/>
    <property type="match status" value="1"/>
</dbReference>
<name>A0A1G2NF20_9BACT</name>
<organism evidence="1 2">
    <name type="scientific">Candidatus Taylorbacteria bacterium RIFCSPLOWO2_01_FULL_48_100</name>
    <dbReference type="NCBI Taxonomy" id="1802322"/>
    <lineage>
        <taxon>Bacteria</taxon>
        <taxon>Candidatus Tayloriibacteriota</taxon>
    </lineage>
</organism>
<accession>A0A1G2NF20</accession>
<dbReference type="Pfam" id="PF02686">
    <property type="entry name" value="GatC"/>
    <property type="match status" value="1"/>
</dbReference>